<sequence length="319" mass="36575">MPKRPRAMAPVADLATSEPNEDRRKRSRMALAAEEVAEEMTDDMDEEMTECMRTWLRTKLLKYYHKGLEEDKNNEPTQRKLLLESPTGSDDVEQSADKPLTVGELSKTIDGLLLMFETKKRQGQCDPSSESDEPFDDVDVVEMAQETTDDSDIDMDHDEEDEDKEDEEEENEDYDDENDDEEHGDDNNDEDEDDISYYHSDEVDGYLDGRGWYCLHGNVWCSDEDESENEEATSPENEYILSPWSVGDPSTPKDPFLEHSPQVDLMGAFHNERGNRDSTIQAVGPILRNPAILSLQSEADYENYLKRPRIGFGRPAWRA</sequence>
<feature type="compositionally biased region" description="Basic and acidic residues" evidence="1">
    <location>
        <begin position="68"/>
        <end position="82"/>
    </location>
</feature>
<dbReference type="Proteomes" id="UP000433876">
    <property type="component" value="Unassembled WGS sequence"/>
</dbReference>
<feature type="region of interest" description="Disordered" evidence="1">
    <location>
        <begin position="1"/>
        <end position="27"/>
    </location>
</feature>
<feature type="region of interest" description="Disordered" evidence="1">
    <location>
        <begin position="68"/>
        <end position="105"/>
    </location>
</feature>
<evidence type="ECO:0000256" key="1">
    <source>
        <dbReference type="SAM" id="MobiDB-lite"/>
    </source>
</evidence>
<dbReference type="EMBL" id="NMPR01000045">
    <property type="protein sequence ID" value="KAA8632970.1"/>
    <property type="molecule type" value="Genomic_DNA"/>
</dbReference>
<feature type="compositionally biased region" description="Acidic residues" evidence="1">
    <location>
        <begin position="147"/>
        <end position="195"/>
    </location>
</feature>
<feature type="region of interest" description="Disordered" evidence="1">
    <location>
        <begin position="120"/>
        <end position="195"/>
    </location>
</feature>
<evidence type="ECO:0000313" key="2">
    <source>
        <dbReference type="EMBL" id="KAA8632970.1"/>
    </source>
</evidence>
<feature type="region of interest" description="Disordered" evidence="1">
    <location>
        <begin position="226"/>
        <end position="255"/>
    </location>
</feature>
<name>A0A8S8ZVK9_SORMA</name>
<proteinExistence type="predicted"/>
<dbReference type="VEuPathDB" id="FungiDB:SMAC_02032"/>
<gene>
    <name evidence="2" type="ORF">SMACR_02032</name>
</gene>
<evidence type="ECO:0000313" key="3">
    <source>
        <dbReference type="Proteomes" id="UP000433876"/>
    </source>
</evidence>
<comment type="caution">
    <text evidence="2">The sequence shown here is derived from an EMBL/GenBank/DDBJ whole genome shotgun (WGS) entry which is preliminary data.</text>
</comment>
<protein>
    <submittedName>
        <fullName evidence="2">Uncharacterized protein</fullName>
    </submittedName>
</protein>
<feature type="compositionally biased region" description="Acidic residues" evidence="1">
    <location>
        <begin position="129"/>
        <end position="140"/>
    </location>
</feature>
<dbReference type="OMA" id="EADYENY"/>
<organism evidence="2 3">
    <name type="scientific">Sordaria macrospora</name>
    <dbReference type="NCBI Taxonomy" id="5147"/>
    <lineage>
        <taxon>Eukaryota</taxon>
        <taxon>Fungi</taxon>
        <taxon>Dikarya</taxon>
        <taxon>Ascomycota</taxon>
        <taxon>Pezizomycotina</taxon>
        <taxon>Sordariomycetes</taxon>
        <taxon>Sordariomycetidae</taxon>
        <taxon>Sordariales</taxon>
        <taxon>Sordariaceae</taxon>
        <taxon>Sordaria</taxon>
    </lineage>
</organism>
<dbReference type="AlphaFoldDB" id="A0A8S8ZVK9"/>
<reference evidence="2 3" key="1">
    <citation type="submission" date="2017-07" db="EMBL/GenBank/DDBJ databases">
        <title>Genome sequence of the Sordaria macrospora wild type strain R19027.</title>
        <authorList>
            <person name="Nowrousian M."/>
            <person name="Teichert I."/>
            <person name="Kueck U."/>
        </authorList>
    </citation>
    <scope>NUCLEOTIDE SEQUENCE [LARGE SCALE GENOMIC DNA]</scope>
    <source>
        <strain evidence="2 3">R19027</strain>
        <tissue evidence="2">Mycelium</tissue>
    </source>
</reference>
<accession>A0A8S8ZVK9</accession>